<feature type="transmembrane region" description="Helical" evidence="8">
    <location>
        <begin position="122"/>
        <end position="140"/>
    </location>
</feature>
<dbReference type="Pfam" id="PF14703">
    <property type="entry name" value="PHM7_cyt"/>
    <property type="match status" value="1"/>
</dbReference>
<dbReference type="Pfam" id="PF02714">
    <property type="entry name" value="RSN1_7TM"/>
    <property type="match status" value="1"/>
</dbReference>
<evidence type="ECO:0000256" key="2">
    <source>
        <dbReference type="ARBA" id="ARBA00007779"/>
    </source>
</evidence>
<evidence type="ECO:0000259" key="11">
    <source>
        <dbReference type="Pfam" id="PF14703"/>
    </source>
</evidence>
<evidence type="ECO:0000256" key="4">
    <source>
        <dbReference type="ARBA" id="ARBA00022692"/>
    </source>
</evidence>
<dbReference type="InParanoid" id="A0A177CK89"/>
<evidence type="ECO:0000256" key="7">
    <source>
        <dbReference type="SAM" id="MobiDB-lite"/>
    </source>
</evidence>
<evidence type="ECO:0000259" key="10">
    <source>
        <dbReference type="Pfam" id="PF13967"/>
    </source>
</evidence>
<dbReference type="GO" id="GO:0005227">
    <property type="term" value="F:calcium-activated cation channel activity"/>
    <property type="evidence" value="ECO:0007669"/>
    <property type="project" value="InterPro"/>
</dbReference>
<dbReference type="InterPro" id="IPR027815">
    <property type="entry name" value="CSC1/OSCA1-like_cyt"/>
</dbReference>
<keyword evidence="5 8" id="KW-1133">Transmembrane helix</keyword>
<dbReference type="PANTHER" id="PTHR13018:SF149">
    <property type="entry name" value="DOMAIN PROTEIN, PUTATIVE (AFU_ORTHOLOGUE AFUA_3G11660)-RELATED"/>
    <property type="match status" value="1"/>
</dbReference>
<dbReference type="OrthoDB" id="2150324at2759"/>
<dbReference type="Pfam" id="PF13967">
    <property type="entry name" value="RSN1_TM"/>
    <property type="match status" value="1"/>
</dbReference>
<sequence length="951" mass="106636">MASSSRGMFPREEKSLGDKLFDLMRDPFSSQVAGNSIVAALGTSLGITAAIFLAFCILRPWNDIVYAPRLRHADDKHKPPPMDKSLFAWFRPVFKTNEHEYMHMIGMDGTVFLRIARMLRNMFICLAIVACCIILPVNLAKASDVGQDKSISGIIFTMTPMFLFGQPFWAFVVCAYAFDLIVCGFLWWTYRAILQLRRKFMESPDYQNSLHSRTLMITDVARNLRTDQGIVDITDSIKATPDVPRAAVGRNVKDLPDLIEAHEEAVIELEQVLAKYLKNPASLPATRPLCKPSKKDPEFGGRQEKVDAIDYLTARILRLEAEIKNVRETVDKRDAMSYGFASYETIESAHTVAYAARSKKPKGAIVQLAPRPKDIIWKNLSLDAKTRRWRKFVNSLWITLLTVLYFIPNALIAVFLAQLNNIASLWPEFDKEYRSNPKTWAIVQGIAAPALTSLIYYFLPIIFRRLSIKAGDLSKTSRERHVISKLYSFFLINNLIIFSLFGAVFSMIANTVDLATKNNMKWYDIINEVHPLVNTMIALCRISPFWVTWLIQRNLGAAIDLSQAVNLGWGSFSRKFLNPTPRELIQRTAPPPFDYAGYYNYFLFYSTVALCFGSLQPITLVVTAFYFAVDSSMKKYLLLYVFATKNDSGGLYWRTIFNRLLVGTFLSNCIIALMVAARGGDRTMMLGAMAPIPFLLLGFKFYCKATFDSAIKYYTKGETPKGVEAPPPIDKESRRRDRVAVRFGHPALYQKLTVPMVHEKSKHLLAEVYRGRLDGDLGATAGYSDVYSMKRMSKENPGKAAASPGPFEFVSESNMDFENFKNRPEFADEAGGDTGSLYGPSTISRPSTPSTVMGGNERGRPMSRGSDRDEPGVGVTYPAGYHSTPSNLREYSPSPDSRGFGRTVSNTSARDDAMLLHGAQPMGGHTPLSSAYTPYSPDRTGQGRTDYFGGR</sequence>
<feature type="transmembrane region" description="Helical" evidence="8">
    <location>
        <begin position="486"/>
        <end position="509"/>
    </location>
</feature>
<protein>
    <submittedName>
        <fullName evidence="12">DUF221-domain-containing protein</fullName>
    </submittedName>
</protein>
<evidence type="ECO:0000313" key="13">
    <source>
        <dbReference type="Proteomes" id="UP000077069"/>
    </source>
</evidence>
<feature type="compositionally biased region" description="Basic and acidic residues" evidence="7">
    <location>
        <begin position="857"/>
        <end position="871"/>
    </location>
</feature>
<keyword evidence="6 8" id="KW-0472">Membrane</keyword>
<feature type="region of interest" description="Disordered" evidence="7">
    <location>
        <begin position="827"/>
        <end position="951"/>
    </location>
</feature>
<dbReference type="GeneID" id="28770115"/>
<feature type="domain" description="CSC1/OSCA1-like N-terminal transmembrane" evidence="10">
    <location>
        <begin position="37"/>
        <end position="188"/>
    </location>
</feature>
<dbReference type="InterPro" id="IPR045122">
    <property type="entry name" value="Csc1-like"/>
</dbReference>
<dbReference type="EMBL" id="KV441550">
    <property type="protein sequence ID" value="OAG07944.1"/>
    <property type="molecule type" value="Genomic_DNA"/>
</dbReference>
<feature type="domain" description="CSC1/OSCA1-like 7TM region" evidence="9">
    <location>
        <begin position="390"/>
        <end position="674"/>
    </location>
</feature>
<feature type="compositionally biased region" description="Low complexity" evidence="7">
    <location>
        <begin position="840"/>
        <end position="851"/>
    </location>
</feature>
<feature type="domain" description="CSC1/OSCA1-like cytosolic" evidence="11">
    <location>
        <begin position="212"/>
        <end position="379"/>
    </location>
</feature>
<comment type="similarity">
    <text evidence="2">Belongs to the CSC1 (TC 1.A.17) family.</text>
</comment>
<evidence type="ECO:0000259" key="9">
    <source>
        <dbReference type="Pfam" id="PF02714"/>
    </source>
</evidence>
<keyword evidence="4 8" id="KW-0812">Transmembrane</keyword>
<feature type="transmembrane region" description="Helical" evidence="8">
    <location>
        <begin position="168"/>
        <end position="190"/>
    </location>
</feature>
<feature type="transmembrane region" description="Helical" evidence="8">
    <location>
        <begin position="395"/>
        <end position="419"/>
    </location>
</feature>
<feature type="transmembrane region" description="Helical" evidence="8">
    <location>
        <begin position="439"/>
        <end position="459"/>
    </location>
</feature>
<dbReference type="Proteomes" id="UP000077069">
    <property type="component" value="Unassembled WGS sequence"/>
</dbReference>
<reference evidence="12 13" key="1">
    <citation type="submission" date="2016-05" db="EMBL/GenBank/DDBJ databases">
        <title>Comparative analysis of secretome profiles of manganese(II)-oxidizing ascomycete fungi.</title>
        <authorList>
            <consortium name="DOE Joint Genome Institute"/>
            <person name="Zeiner C.A."/>
            <person name="Purvine S.O."/>
            <person name="Zink E.M."/>
            <person name="Wu S."/>
            <person name="Pasa-Tolic L."/>
            <person name="Chaput D.L."/>
            <person name="Haridas S."/>
            <person name="Grigoriev I.V."/>
            <person name="Santelli C.M."/>
            <person name="Hansel C.M."/>
        </authorList>
    </citation>
    <scope>NUCLEOTIDE SEQUENCE [LARGE SCALE GENOMIC DNA]</scope>
    <source>
        <strain evidence="12 13">AP3s5-JAC2a</strain>
    </source>
</reference>
<dbReference type="InterPro" id="IPR003864">
    <property type="entry name" value="CSC1/OSCA1-like_7TM"/>
</dbReference>
<dbReference type="AlphaFoldDB" id="A0A177CK89"/>
<name>A0A177CK89_9PLEO</name>
<dbReference type="PANTHER" id="PTHR13018">
    <property type="entry name" value="PROBABLE MEMBRANE PROTEIN DUF221-RELATED"/>
    <property type="match status" value="1"/>
</dbReference>
<dbReference type="InterPro" id="IPR032880">
    <property type="entry name" value="CSC1/OSCA1-like_N"/>
</dbReference>
<dbReference type="GO" id="GO:0005886">
    <property type="term" value="C:plasma membrane"/>
    <property type="evidence" value="ECO:0007669"/>
    <property type="project" value="TreeGrafter"/>
</dbReference>
<keyword evidence="3" id="KW-0813">Transport</keyword>
<evidence type="ECO:0000256" key="3">
    <source>
        <dbReference type="ARBA" id="ARBA00022448"/>
    </source>
</evidence>
<organism evidence="12 13">
    <name type="scientific">Paraphaeosphaeria sporulosa</name>
    <dbReference type="NCBI Taxonomy" id="1460663"/>
    <lineage>
        <taxon>Eukaryota</taxon>
        <taxon>Fungi</taxon>
        <taxon>Dikarya</taxon>
        <taxon>Ascomycota</taxon>
        <taxon>Pezizomycotina</taxon>
        <taxon>Dothideomycetes</taxon>
        <taxon>Pleosporomycetidae</taxon>
        <taxon>Pleosporales</taxon>
        <taxon>Massarineae</taxon>
        <taxon>Didymosphaeriaceae</taxon>
        <taxon>Paraphaeosphaeria</taxon>
    </lineage>
</organism>
<gene>
    <name evidence="12" type="ORF">CC84DRAFT_524239</name>
</gene>
<proteinExistence type="inferred from homology"/>
<evidence type="ECO:0000256" key="6">
    <source>
        <dbReference type="ARBA" id="ARBA00023136"/>
    </source>
</evidence>
<feature type="transmembrane region" description="Helical" evidence="8">
    <location>
        <begin position="37"/>
        <end position="61"/>
    </location>
</feature>
<keyword evidence="13" id="KW-1185">Reference proteome</keyword>
<feature type="transmembrane region" description="Helical" evidence="8">
    <location>
        <begin position="656"/>
        <end position="677"/>
    </location>
</feature>
<feature type="transmembrane region" description="Helical" evidence="8">
    <location>
        <begin position="602"/>
        <end position="629"/>
    </location>
</feature>
<evidence type="ECO:0000313" key="12">
    <source>
        <dbReference type="EMBL" id="OAG07944.1"/>
    </source>
</evidence>
<evidence type="ECO:0000256" key="1">
    <source>
        <dbReference type="ARBA" id="ARBA00004141"/>
    </source>
</evidence>
<accession>A0A177CK89</accession>
<dbReference type="RefSeq" id="XP_018038309.1">
    <property type="nucleotide sequence ID" value="XM_018186629.1"/>
</dbReference>
<evidence type="ECO:0000256" key="5">
    <source>
        <dbReference type="ARBA" id="ARBA00022989"/>
    </source>
</evidence>
<evidence type="ECO:0000256" key="8">
    <source>
        <dbReference type="SAM" id="Phobius"/>
    </source>
</evidence>
<comment type="subcellular location">
    <subcellularLocation>
        <location evidence="1">Membrane</location>
        <topology evidence="1">Multi-pass membrane protein</topology>
    </subcellularLocation>
</comment>